<proteinExistence type="predicted"/>
<reference evidence="1 2" key="1">
    <citation type="journal article" date="2023" name="Hortic Res">
        <title>Pangenome of water caltrop reveals structural variations and asymmetric subgenome divergence after allopolyploidization.</title>
        <authorList>
            <person name="Zhang X."/>
            <person name="Chen Y."/>
            <person name="Wang L."/>
            <person name="Yuan Y."/>
            <person name="Fang M."/>
            <person name="Shi L."/>
            <person name="Lu R."/>
            <person name="Comes H.P."/>
            <person name="Ma Y."/>
            <person name="Chen Y."/>
            <person name="Huang G."/>
            <person name="Zhou Y."/>
            <person name="Zheng Z."/>
            <person name="Qiu Y."/>
        </authorList>
    </citation>
    <scope>NUCLEOTIDE SEQUENCE [LARGE SCALE GENOMIC DNA]</scope>
    <source>
        <tissue evidence="1">Roots</tissue>
    </source>
</reference>
<dbReference type="PANTHER" id="PTHR34463:SF22">
    <property type="entry name" value="GLYCINE-RICH PROTEIN"/>
    <property type="match status" value="1"/>
</dbReference>
<dbReference type="PANTHER" id="PTHR34463">
    <property type="entry name" value="GLYCINE-RICH PROTEIN"/>
    <property type="match status" value="1"/>
</dbReference>
<evidence type="ECO:0000313" key="2">
    <source>
        <dbReference type="Proteomes" id="UP001345219"/>
    </source>
</evidence>
<organism evidence="1 2">
    <name type="scientific">Trapa incisa</name>
    <dbReference type="NCBI Taxonomy" id="236973"/>
    <lineage>
        <taxon>Eukaryota</taxon>
        <taxon>Viridiplantae</taxon>
        <taxon>Streptophyta</taxon>
        <taxon>Embryophyta</taxon>
        <taxon>Tracheophyta</taxon>
        <taxon>Spermatophyta</taxon>
        <taxon>Magnoliopsida</taxon>
        <taxon>eudicotyledons</taxon>
        <taxon>Gunneridae</taxon>
        <taxon>Pentapetalae</taxon>
        <taxon>rosids</taxon>
        <taxon>malvids</taxon>
        <taxon>Myrtales</taxon>
        <taxon>Lythraceae</taxon>
        <taxon>Trapa</taxon>
    </lineage>
</organism>
<keyword evidence="2" id="KW-1185">Reference proteome</keyword>
<dbReference type="AlphaFoldDB" id="A0AAN7KJ10"/>
<evidence type="ECO:0000313" key="1">
    <source>
        <dbReference type="EMBL" id="KAK4768219.1"/>
    </source>
</evidence>
<dbReference type="Proteomes" id="UP001345219">
    <property type="component" value="Chromosome 3"/>
</dbReference>
<sequence length="276" mass="27477">MIKSWKLQPPKRKLPIKSFQLVLPEALAVLLSMEKWNPEKGFKFPEMRQTPAMQLTTVTHDQPSRVPYLFRPYSDHGSWAQCLHLLSPTAFPSVVSLPVIKLWRKYEFDRLEVVSEWESDPETQKNMKCSMLRVLALTMVLAHTTARKVPDAAAGLEDQKNFIVGGGVGGIGGVTGNGVYGGVGGLGGITGLGGTLGGASGIGGATGLGGAGDFGGIGGLGGPGGLGGGLGGLGGGIGPLGGGVGGLGGGLGGLGGGVGGLGGGIGGGIGGGVPCP</sequence>
<gene>
    <name evidence="1" type="ORF">SAY87_003360</name>
</gene>
<comment type="caution">
    <text evidence="1">The sequence shown here is derived from an EMBL/GenBank/DDBJ whole genome shotgun (WGS) entry which is preliminary data.</text>
</comment>
<accession>A0AAN7KJ10</accession>
<protein>
    <submittedName>
        <fullName evidence="1">Uncharacterized protein</fullName>
    </submittedName>
</protein>
<dbReference type="EMBL" id="JAXIOK010000006">
    <property type="protein sequence ID" value="KAK4768219.1"/>
    <property type="molecule type" value="Genomic_DNA"/>
</dbReference>
<name>A0AAN7KJ10_9MYRT</name>